<dbReference type="Gene3D" id="2.60.40.10">
    <property type="entry name" value="Immunoglobulins"/>
    <property type="match status" value="1"/>
</dbReference>
<dbReference type="Proteomes" id="UP001501153">
    <property type="component" value="Unassembled WGS sequence"/>
</dbReference>
<evidence type="ECO:0000256" key="1">
    <source>
        <dbReference type="SAM" id="SignalP"/>
    </source>
</evidence>
<keyword evidence="1" id="KW-0732">Signal</keyword>
<evidence type="ECO:0000259" key="2">
    <source>
        <dbReference type="Pfam" id="PF19081"/>
    </source>
</evidence>
<comment type="caution">
    <text evidence="3">The sequence shown here is derived from an EMBL/GenBank/DDBJ whole genome shotgun (WGS) entry which is preliminary data.</text>
</comment>
<evidence type="ECO:0000313" key="3">
    <source>
        <dbReference type="EMBL" id="GAA4357832.1"/>
    </source>
</evidence>
<dbReference type="InterPro" id="IPR036179">
    <property type="entry name" value="Ig-like_dom_sf"/>
</dbReference>
<dbReference type="NCBIfam" id="TIGR04183">
    <property type="entry name" value="Por_Secre_tail"/>
    <property type="match status" value="1"/>
</dbReference>
<accession>A0ABP8IFU8</accession>
<feature type="domain" description="Ig-like" evidence="2">
    <location>
        <begin position="295"/>
        <end position="367"/>
    </location>
</feature>
<dbReference type="InterPro" id="IPR013783">
    <property type="entry name" value="Ig-like_fold"/>
</dbReference>
<dbReference type="InterPro" id="IPR026444">
    <property type="entry name" value="Secre_tail"/>
</dbReference>
<organism evidence="3 4">
    <name type="scientific">Hymenobacter saemangeumensis</name>
    <dbReference type="NCBI Taxonomy" id="1084522"/>
    <lineage>
        <taxon>Bacteria</taxon>
        <taxon>Pseudomonadati</taxon>
        <taxon>Bacteroidota</taxon>
        <taxon>Cytophagia</taxon>
        <taxon>Cytophagales</taxon>
        <taxon>Hymenobacteraceae</taxon>
        <taxon>Hymenobacter</taxon>
    </lineage>
</organism>
<dbReference type="RefSeq" id="WP_345236179.1">
    <property type="nucleotide sequence ID" value="NZ_BAABGZ010000025.1"/>
</dbReference>
<feature type="signal peptide" evidence="1">
    <location>
        <begin position="1"/>
        <end position="21"/>
    </location>
</feature>
<proteinExistence type="predicted"/>
<keyword evidence="4" id="KW-1185">Reference proteome</keyword>
<sequence>MNKLLTFIMAFLLGAPAVSFAQCSGQYDLTYPAGSSTNTIAINNGSGPVTSNYCPAPGATQTLVFAPSSPGSITVDRTVGGVTTTLQTYTTVAGGTYTLTLPTVTAEVVYTLRSVISCNNQKNSTINLTLAPSLALNATATTVCSGGTTTLTATGSNNGSYTWSAPGMANITNSGTLVVSPSVSTNYTVTAPTSCSATTTQQLSVVVPTLTGSSSASPVCAGTTVTLTAASNVAGATFTWTSGGTTIGTGASINVTPASSTTYRVTSSNPSSCSSTSFRDVPVTVTTQSVSSSPASATINRGSSVTLTASSNFSGATYTWRTGGSTGPIVGSGATLTVSPTVTTTYTVVSSTSTCGTAQRDVTVTVNQPAPLPVELTQFEARWNGQASLLTWATASESDNEYFQVERSADGQKFESAGRVAGAGTTSRRSDYSFLDAEFQVLPGMTVYYRLRQVDASGKTQFSPVKTMTRPGQMAGLVASIYPNPVEKAATLAVVAPVSGPLSCSVRDIMGRELTSFTLRASQGAQELELPSLALPKAGLYFLMVRQGGQQQVLRFEQR</sequence>
<feature type="domain" description="Ig-like" evidence="2">
    <location>
        <begin position="208"/>
        <end position="286"/>
    </location>
</feature>
<evidence type="ECO:0000313" key="4">
    <source>
        <dbReference type="Proteomes" id="UP001501153"/>
    </source>
</evidence>
<feature type="chain" id="PRO_5046378966" description="Ig-like domain-containing protein" evidence="1">
    <location>
        <begin position="22"/>
        <end position="559"/>
    </location>
</feature>
<dbReference type="EMBL" id="BAABGZ010000025">
    <property type="protein sequence ID" value="GAA4357832.1"/>
    <property type="molecule type" value="Genomic_DNA"/>
</dbReference>
<reference evidence="4" key="1">
    <citation type="journal article" date="2019" name="Int. J. Syst. Evol. Microbiol.">
        <title>The Global Catalogue of Microorganisms (GCM) 10K type strain sequencing project: providing services to taxonomists for standard genome sequencing and annotation.</title>
        <authorList>
            <consortium name="The Broad Institute Genomics Platform"/>
            <consortium name="The Broad Institute Genome Sequencing Center for Infectious Disease"/>
            <person name="Wu L."/>
            <person name="Ma J."/>
        </authorList>
    </citation>
    <scope>NUCLEOTIDE SEQUENCE [LARGE SCALE GENOMIC DNA]</scope>
    <source>
        <strain evidence="4">JCM 17923</strain>
    </source>
</reference>
<dbReference type="InterPro" id="IPR044023">
    <property type="entry name" value="Ig_7"/>
</dbReference>
<gene>
    <name evidence="3" type="ORF">GCM10023185_22860</name>
</gene>
<name>A0ABP8IFU8_9BACT</name>
<protein>
    <recommendedName>
        <fullName evidence="2">Ig-like domain-containing protein</fullName>
    </recommendedName>
</protein>
<dbReference type="Pfam" id="PF19081">
    <property type="entry name" value="Ig_7"/>
    <property type="match status" value="2"/>
</dbReference>
<dbReference type="SUPFAM" id="SSF48726">
    <property type="entry name" value="Immunoglobulin"/>
    <property type="match status" value="1"/>
</dbReference>